<comment type="similarity">
    <text evidence="1 6">Belongs to the aldehyde dehydrogenase family.</text>
</comment>
<dbReference type="PANTHER" id="PTHR42804:SF1">
    <property type="entry name" value="ALDEHYDE DEHYDROGENASE-RELATED"/>
    <property type="match status" value="1"/>
</dbReference>
<dbReference type="InterPro" id="IPR016161">
    <property type="entry name" value="Ald_DH/histidinol_DH"/>
</dbReference>
<evidence type="ECO:0000256" key="1">
    <source>
        <dbReference type="ARBA" id="ARBA00009986"/>
    </source>
</evidence>
<comment type="caution">
    <text evidence="8">The sequence shown here is derived from an EMBL/GenBank/DDBJ whole genome shotgun (WGS) entry which is preliminary data.</text>
</comment>
<feature type="domain" description="Aldehyde dehydrogenase" evidence="7">
    <location>
        <begin position="18"/>
        <end position="468"/>
    </location>
</feature>
<dbReference type="InterPro" id="IPR016163">
    <property type="entry name" value="Ald_DH_C"/>
</dbReference>
<evidence type="ECO:0000259" key="7">
    <source>
        <dbReference type="Pfam" id="PF00171"/>
    </source>
</evidence>
<dbReference type="SUPFAM" id="SSF53720">
    <property type="entry name" value="ALDH-like"/>
    <property type="match status" value="1"/>
</dbReference>
<dbReference type="PROSITE" id="PS00070">
    <property type="entry name" value="ALDEHYDE_DEHYDR_CYS"/>
    <property type="match status" value="1"/>
</dbReference>
<keyword evidence="9" id="KW-1185">Reference proteome</keyword>
<dbReference type="Pfam" id="PF00171">
    <property type="entry name" value="Aldedh"/>
    <property type="match status" value="1"/>
</dbReference>
<comment type="catalytic activity">
    <reaction evidence="4">
        <text>an aldehyde + NAD(+) + H2O = a carboxylate + NADH + 2 H(+)</text>
        <dbReference type="Rhea" id="RHEA:16185"/>
        <dbReference type="ChEBI" id="CHEBI:15377"/>
        <dbReference type="ChEBI" id="CHEBI:15378"/>
        <dbReference type="ChEBI" id="CHEBI:17478"/>
        <dbReference type="ChEBI" id="CHEBI:29067"/>
        <dbReference type="ChEBI" id="CHEBI:57540"/>
        <dbReference type="ChEBI" id="CHEBI:57945"/>
        <dbReference type="EC" id="1.2.1.3"/>
    </reaction>
</comment>
<dbReference type="CDD" id="cd07138">
    <property type="entry name" value="ALDH_CddD_SSP0762"/>
    <property type="match status" value="1"/>
</dbReference>
<dbReference type="RefSeq" id="WP_210097354.1">
    <property type="nucleotide sequence ID" value="NZ_BAAAIO010000001.1"/>
</dbReference>
<dbReference type="Proteomes" id="UP000703720">
    <property type="component" value="Unassembled WGS sequence"/>
</dbReference>
<dbReference type="InterPro" id="IPR015590">
    <property type="entry name" value="Aldehyde_DH_dom"/>
</dbReference>
<dbReference type="Gene3D" id="3.40.605.10">
    <property type="entry name" value="Aldehyde Dehydrogenase, Chain A, domain 1"/>
    <property type="match status" value="1"/>
</dbReference>
<dbReference type="Gene3D" id="3.40.309.10">
    <property type="entry name" value="Aldehyde Dehydrogenase, Chain A, domain 2"/>
    <property type="match status" value="1"/>
</dbReference>
<protein>
    <recommendedName>
        <fullName evidence="3">aldehyde dehydrogenase (NAD(+))</fullName>
        <ecNumber evidence="3">1.2.1.3</ecNumber>
    </recommendedName>
</protein>
<gene>
    <name evidence="8" type="ORF">JOF42_001572</name>
</gene>
<dbReference type="EMBL" id="JAGIOA010000001">
    <property type="protein sequence ID" value="MBP2378077.1"/>
    <property type="molecule type" value="Genomic_DNA"/>
</dbReference>
<keyword evidence="2 6" id="KW-0560">Oxidoreductase</keyword>
<dbReference type="InterPro" id="IPR016162">
    <property type="entry name" value="Ald_DH_N"/>
</dbReference>
<dbReference type="InterPro" id="IPR029510">
    <property type="entry name" value="Ald_DH_CS_GLU"/>
</dbReference>
<dbReference type="InterPro" id="IPR016160">
    <property type="entry name" value="Ald_DH_CS_CYS"/>
</dbReference>
<proteinExistence type="inferred from homology"/>
<evidence type="ECO:0000313" key="8">
    <source>
        <dbReference type="EMBL" id="MBP2378077.1"/>
    </source>
</evidence>
<dbReference type="PANTHER" id="PTHR42804">
    <property type="entry name" value="ALDEHYDE DEHYDROGENASE"/>
    <property type="match status" value="1"/>
</dbReference>
<evidence type="ECO:0000256" key="6">
    <source>
        <dbReference type="RuleBase" id="RU003345"/>
    </source>
</evidence>
<dbReference type="EC" id="1.2.1.3" evidence="3"/>
<evidence type="ECO:0000256" key="5">
    <source>
        <dbReference type="PROSITE-ProRule" id="PRU10007"/>
    </source>
</evidence>
<feature type="active site" evidence="5">
    <location>
        <position position="243"/>
    </location>
</feature>
<organism evidence="8 9">
    <name type="scientific">Microbacterium phyllosphaerae</name>
    <dbReference type="NCBI Taxonomy" id="124798"/>
    <lineage>
        <taxon>Bacteria</taxon>
        <taxon>Bacillati</taxon>
        <taxon>Actinomycetota</taxon>
        <taxon>Actinomycetes</taxon>
        <taxon>Micrococcales</taxon>
        <taxon>Microbacteriaceae</taxon>
        <taxon>Microbacterium</taxon>
    </lineage>
</organism>
<name>A0ABS4WPE2_9MICO</name>
<reference evidence="8 9" key="1">
    <citation type="submission" date="2021-03" db="EMBL/GenBank/DDBJ databases">
        <title>Sequencing the genomes of 1000 actinobacteria strains.</title>
        <authorList>
            <person name="Klenk H.-P."/>
        </authorList>
    </citation>
    <scope>NUCLEOTIDE SEQUENCE [LARGE SCALE GENOMIC DNA]</scope>
    <source>
        <strain evidence="8 9">DSM 13468</strain>
    </source>
</reference>
<evidence type="ECO:0000313" key="9">
    <source>
        <dbReference type="Proteomes" id="UP000703720"/>
    </source>
</evidence>
<evidence type="ECO:0000256" key="4">
    <source>
        <dbReference type="ARBA" id="ARBA00049194"/>
    </source>
</evidence>
<evidence type="ECO:0000256" key="3">
    <source>
        <dbReference type="ARBA" id="ARBA00024226"/>
    </source>
</evidence>
<accession>A0ABS4WPE2</accession>
<sequence>MIIGHDIAGIREDAAGRASIDVVDPADGTVIGAVVAGDAADVDRAVAAATTAFGPWSTTPMSERIAHVEAIAAGLDRHRERLAATLSAEMGSPIAFARAAQVGVAIADLAQLVDAARMHVERESVSNSLVIAEPVGVVAAITPWNFPLHQIMLKVGAAILAGCTVVLKPSEVAPLNAAIVGEILREIALPAGVVNIVHGDGVGVGAPLVSHPGVDMVTFTGSRVVGESVAREAAATIKKVALELGGKSAAIVLDDAPLEDSVRSVLASCFANAGQTCAAQTRVLVPEQLVEAWQAAAVEVAAGWAPGDPKDEGTATGPVASTLQRDRVQAHIATAIMQGARVLTGGLDIVEPTAGGAYVQPTIFTDVTPEMQIFHEEVFGPVLTITSYATIDEAVDLANDSVYGLSGGVWSSDPRRALDVALRMRTGTVGINGAGLDVGAPFGGYKQSGIGRECGVHGFEEFLELKSVMGAAALIGDDS</sequence>
<dbReference type="PROSITE" id="PS00687">
    <property type="entry name" value="ALDEHYDE_DEHYDR_GLU"/>
    <property type="match status" value="1"/>
</dbReference>
<evidence type="ECO:0000256" key="2">
    <source>
        <dbReference type="ARBA" id="ARBA00023002"/>
    </source>
</evidence>